<name>A0A4P9X8E4_9FUNG</name>
<evidence type="ECO:0000256" key="6">
    <source>
        <dbReference type="SAM" id="Phobius"/>
    </source>
</evidence>
<keyword evidence="5 6" id="KW-0472">Membrane</keyword>
<dbReference type="GO" id="GO:0005741">
    <property type="term" value="C:mitochondrial outer membrane"/>
    <property type="evidence" value="ECO:0007669"/>
    <property type="project" value="TreeGrafter"/>
</dbReference>
<dbReference type="CDD" id="cd15904">
    <property type="entry name" value="TSPO_MBR"/>
    <property type="match status" value="1"/>
</dbReference>
<gene>
    <name evidence="7" type="ORF">CXG81DRAFT_18670</name>
</gene>
<feature type="transmembrane region" description="Helical" evidence="6">
    <location>
        <begin position="115"/>
        <end position="135"/>
    </location>
</feature>
<sequence length="183" mass="19990">MASLNQLINRPLITAMAIPLVSGGLVASLTSPNELVNRTWYTTLDGPSWRVPAKLFAPMNMAFYAAMGYGSYLVWREGRIHPGLDVTPPLRLYGLNLLLTLAWPPLFFQQKNLTLATASAWLVTITTALLGDGFYSANTTAGWLMTPSLVWTAYKAVLTSAFWWTNRKAAGAPRGVSSADLKP</sequence>
<feature type="transmembrane region" description="Helical" evidence="6">
    <location>
        <begin position="12"/>
        <end position="30"/>
    </location>
</feature>
<dbReference type="FunFam" id="1.20.1260.100:FF:000001">
    <property type="entry name" value="translocator protein 2"/>
    <property type="match status" value="1"/>
</dbReference>
<evidence type="ECO:0000256" key="1">
    <source>
        <dbReference type="ARBA" id="ARBA00004141"/>
    </source>
</evidence>
<evidence type="ECO:0000256" key="5">
    <source>
        <dbReference type="ARBA" id="ARBA00023136"/>
    </source>
</evidence>
<comment type="subcellular location">
    <subcellularLocation>
        <location evidence="1">Membrane</location>
        <topology evidence="1">Multi-pass membrane protein</topology>
    </subcellularLocation>
</comment>
<evidence type="ECO:0000256" key="4">
    <source>
        <dbReference type="ARBA" id="ARBA00022989"/>
    </source>
</evidence>
<dbReference type="Proteomes" id="UP000274922">
    <property type="component" value="Unassembled WGS sequence"/>
</dbReference>
<evidence type="ECO:0000256" key="2">
    <source>
        <dbReference type="ARBA" id="ARBA00007524"/>
    </source>
</evidence>
<dbReference type="GO" id="GO:0033013">
    <property type="term" value="P:tetrapyrrole metabolic process"/>
    <property type="evidence" value="ECO:0007669"/>
    <property type="project" value="UniProtKB-ARBA"/>
</dbReference>
<feature type="transmembrane region" description="Helical" evidence="6">
    <location>
        <begin position="90"/>
        <end position="108"/>
    </location>
</feature>
<proteinExistence type="inferred from homology"/>
<organism evidence="7 8">
    <name type="scientific">Caulochytrium protostelioides</name>
    <dbReference type="NCBI Taxonomy" id="1555241"/>
    <lineage>
        <taxon>Eukaryota</taxon>
        <taxon>Fungi</taxon>
        <taxon>Fungi incertae sedis</taxon>
        <taxon>Chytridiomycota</taxon>
        <taxon>Chytridiomycota incertae sedis</taxon>
        <taxon>Chytridiomycetes</taxon>
        <taxon>Caulochytriales</taxon>
        <taxon>Caulochytriaceae</taxon>
        <taxon>Caulochytrium</taxon>
    </lineage>
</organism>
<evidence type="ECO:0000313" key="7">
    <source>
        <dbReference type="EMBL" id="RKP01564.1"/>
    </source>
</evidence>
<dbReference type="PIRSF" id="PIRSF005859">
    <property type="entry name" value="PBR"/>
    <property type="match status" value="1"/>
</dbReference>
<dbReference type="Gene3D" id="1.20.1260.100">
    <property type="entry name" value="TspO/MBR protein"/>
    <property type="match status" value="1"/>
</dbReference>
<dbReference type="InterPro" id="IPR038330">
    <property type="entry name" value="TspO/MBR-related_sf"/>
</dbReference>
<dbReference type="PANTHER" id="PTHR10057">
    <property type="entry name" value="PERIPHERAL-TYPE BENZODIAZEPINE RECEPTOR"/>
    <property type="match status" value="1"/>
</dbReference>
<keyword evidence="8" id="KW-1185">Reference proteome</keyword>
<keyword evidence="4 6" id="KW-1133">Transmembrane helix</keyword>
<reference evidence="8" key="1">
    <citation type="journal article" date="2018" name="Nat. Microbiol.">
        <title>Leveraging single-cell genomics to expand the fungal tree of life.</title>
        <authorList>
            <person name="Ahrendt S.R."/>
            <person name="Quandt C.A."/>
            <person name="Ciobanu D."/>
            <person name="Clum A."/>
            <person name="Salamov A."/>
            <person name="Andreopoulos B."/>
            <person name="Cheng J.F."/>
            <person name="Woyke T."/>
            <person name="Pelin A."/>
            <person name="Henrissat B."/>
            <person name="Reynolds N.K."/>
            <person name="Benny G.L."/>
            <person name="Smith M.E."/>
            <person name="James T.Y."/>
            <person name="Grigoriev I.V."/>
        </authorList>
    </citation>
    <scope>NUCLEOTIDE SEQUENCE [LARGE SCALE GENOMIC DNA]</scope>
    <source>
        <strain evidence="8">ATCC 52028</strain>
    </source>
</reference>
<dbReference type="EMBL" id="ML014168">
    <property type="protein sequence ID" value="RKP01564.1"/>
    <property type="molecule type" value="Genomic_DNA"/>
</dbReference>
<accession>A0A4P9X8E4</accession>
<feature type="transmembrane region" description="Helical" evidence="6">
    <location>
        <begin position="51"/>
        <end position="70"/>
    </location>
</feature>
<dbReference type="PANTHER" id="PTHR10057:SF0">
    <property type="entry name" value="TRANSLOCATOR PROTEIN"/>
    <property type="match status" value="1"/>
</dbReference>
<dbReference type="AlphaFoldDB" id="A0A4P9X8E4"/>
<evidence type="ECO:0000256" key="3">
    <source>
        <dbReference type="ARBA" id="ARBA00022692"/>
    </source>
</evidence>
<dbReference type="InterPro" id="IPR004307">
    <property type="entry name" value="TspO_MBR"/>
</dbReference>
<evidence type="ECO:0008006" key="9">
    <source>
        <dbReference type="Google" id="ProtNLM"/>
    </source>
</evidence>
<evidence type="ECO:0000313" key="8">
    <source>
        <dbReference type="Proteomes" id="UP000274922"/>
    </source>
</evidence>
<protein>
    <recommendedName>
        <fullName evidence="9">TspO/MBR-related protein</fullName>
    </recommendedName>
</protein>
<comment type="similarity">
    <text evidence="2">Belongs to the TspO/BZRP family.</text>
</comment>
<dbReference type="Pfam" id="PF03073">
    <property type="entry name" value="TspO_MBR"/>
    <property type="match status" value="1"/>
</dbReference>
<dbReference type="OrthoDB" id="8841220at2759"/>
<keyword evidence="3 6" id="KW-0812">Transmembrane</keyword>
<dbReference type="STRING" id="1555241.A0A4P9X8E4"/>
<feature type="transmembrane region" description="Helical" evidence="6">
    <location>
        <begin position="141"/>
        <end position="164"/>
    </location>
</feature>